<dbReference type="EMBL" id="FTNV01000001">
    <property type="protein sequence ID" value="SIR94318.1"/>
    <property type="molecule type" value="Genomic_DNA"/>
</dbReference>
<dbReference type="CDD" id="cd06261">
    <property type="entry name" value="TM_PBP2"/>
    <property type="match status" value="1"/>
</dbReference>
<comment type="similarity">
    <text evidence="2">Belongs to the binding-protein-dependent transport system permease family. HisMQ subfamily.</text>
</comment>
<evidence type="ECO:0000313" key="10">
    <source>
        <dbReference type="EMBL" id="SIR94318.1"/>
    </source>
</evidence>
<dbReference type="InterPro" id="IPR035906">
    <property type="entry name" value="MetI-like_sf"/>
</dbReference>
<comment type="subcellular location">
    <subcellularLocation>
        <location evidence="1">Cell inner membrane</location>
        <topology evidence="1">Multi-pass membrane protein</topology>
    </subcellularLocation>
    <subcellularLocation>
        <location evidence="8">Cell membrane</location>
        <topology evidence="8">Multi-pass membrane protein</topology>
    </subcellularLocation>
</comment>
<dbReference type="Proteomes" id="UP000186019">
    <property type="component" value="Unassembled WGS sequence"/>
</dbReference>
<dbReference type="GO" id="GO:0022857">
    <property type="term" value="F:transmembrane transporter activity"/>
    <property type="evidence" value="ECO:0007669"/>
    <property type="project" value="InterPro"/>
</dbReference>
<evidence type="ECO:0000256" key="7">
    <source>
        <dbReference type="ARBA" id="ARBA00023136"/>
    </source>
</evidence>
<gene>
    <name evidence="10" type="ORF">SAMN05421666_0687</name>
</gene>
<evidence type="ECO:0000256" key="3">
    <source>
        <dbReference type="ARBA" id="ARBA00022448"/>
    </source>
</evidence>
<dbReference type="RefSeq" id="WP_076530975.1">
    <property type="nucleotide sequence ID" value="NZ_CANNEL010000001.1"/>
</dbReference>
<dbReference type="InterPro" id="IPR043429">
    <property type="entry name" value="ArtM/GltK/GlnP/TcyL/YhdX-like"/>
</dbReference>
<name>A0A1N7F1S7_9RHOB</name>
<keyword evidence="6 8" id="KW-1133">Transmembrane helix</keyword>
<evidence type="ECO:0000256" key="8">
    <source>
        <dbReference type="RuleBase" id="RU363032"/>
    </source>
</evidence>
<keyword evidence="11" id="KW-1185">Reference proteome</keyword>
<evidence type="ECO:0000256" key="2">
    <source>
        <dbReference type="ARBA" id="ARBA00010072"/>
    </source>
</evidence>
<keyword evidence="3 8" id="KW-0813">Transport</keyword>
<dbReference type="OrthoDB" id="9771188at2"/>
<dbReference type="AlphaFoldDB" id="A0A1N7F1S7"/>
<keyword evidence="5 8" id="KW-0812">Transmembrane</keyword>
<feature type="transmembrane region" description="Helical" evidence="8">
    <location>
        <begin position="260"/>
        <end position="288"/>
    </location>
</feature>
<evidence type="ECO:0000256" key="5">
    <source>
        <dbReference type="ARBA" id="ARBA00022692"/>
    </source>
</evidence>
<dbReference type="Pfam" id="PF00528">
    <property type="entry name" value="BPD_transp_1"/>
    <property type="match status" value="1"/>
</dbReference>
<feature type="transmembrane region" description="Helical" evidence="8">
    <location>
        <begin position="300"/>
        <end position="323"/>
    </location>
</feature>
<feature type="transmembrane region" description="Helical" evidence="8">
    <location>
        <begin position="182"/>
        <end position="207"/>
    </location>
</feature>
<dbReference type="PROSITE" id="PS50928">
    <property type="entry name" value="ABC_TM1"/>
    <property type="match status" value="1"/>
</dbReference>
<dbReference type="STRING" id="573024.SAMN05216208_1448"/>
<feature type="transmembrane region" description="Helical" evidence="8">
    <location>
        <begin position="344"/>
        <end position="365"/>
    </location>
</feature>
<feature type="transmembrane region" description="Helical" evidence="8">
    <location>
        <begin position="397"/>
        <end position="417"/>
    </location>
</feature>
<evidence type="ECO:0000256" key="4">
    <source>
        <dbReference type="ARBA" id="ARBA00022475"/>
    </source>
</evidence>
<proteinExistence type="inferred from homology"/>
<dbReference type="PANTHER" id="PTHR30614">
    <property type="entry name" value="MEMBRANE COMPONENT OF AMINO ACID ABC TRANSPORTER"/>
    <property type="match status" value="1"/>
</dbReference>
<protein>
    <submittedName>
        <fullName evidence="10">L-glutamine ABC transporter membrane protein /L-glutamate ABC transporter membrane protein /L-aspartate ABC transporter membrane protein /L-asparagine ABC transporter membrane protein</fullName>
    </submittedName>
</protein>
<accession>A0A1N7F1S7</accession>
<dbReference type="GO" id="GO:0043190">
    <property type="term" value="C:ATP-binding cassette (ABC) transporter complex"/>
    <property type="evidence" value="ECO:0007669"/>
    <property type="project" value="InterPro"/>
</dbReference>
<keyword evidence="7 8" id="KW-0472">Membrane</keyword>
<dbReference type="Gene3D" id="1.10.3720.10">
    <property type="entry name" value="MetI-like"/>
    <property type="match status" value="1"/>
</dbReference>
<reference evidence="10 11" key="1">
    <citation type="submission" date="2017-01" db="EMBL/GenBank/DDBJ databases">
        <authorList>
            <person name="Mah S.A."/>
            <person name="Swanson W.J."/>
            <person name="Moy G.W."/>
            <person name="Vacquier V.D."/>
        </authorList>
    </citation>
    <scope>NUCLEOTIDE SEQUENCE [LARGE SCALE GENOMIC DNA]</scope>
    <source>
        <strain evidence="10 11">DSM 29590</strain>
    </source>
</reference>
<evidence type="ECO:0000256" key="6">
    <source>
        <dbReference type="ARBA" id="ARBA00022989"/>
    </source>
</evidence>
<feature type="transmembrane region" description="Helical" evidence="8">
    <location>
        <begin position="227"/>
        <end position="248"/>
    </location>
</feature>
<feature type="transmembrane region" description="Helical" evidence="8">
    <location>
        <begin position="41"/>
        <end position="65"/>
    </location>
</feature>
<dbReference type="GO" id="GO:0006865">
    <property type="term" value="P:amino acid transport"/>
    <property type="evidence" value="ECO:0007669"/>
    <property type="project" value="TreeGrafter"/>
</dbReference>
<evidence type="ECO:0000313" key="11">
    <source>
        <dbReference type="Proteomes" id="UP000186019"/>
    </source>
</evidence>
<feature type="transmembrane region" description="Helical" evidence="8">
    <location>
        <begin position="371"/>
        <end position="390"/>
    </location>
</feature>
<feature type="domain" description="ABC transmembrane type-1" evidence="9">
    <location>
        <begin position="225"/>
        <end position="420"/>
    </location>
</feature>
<dbReference type="SUPFAM" id="SSF161098">
    <property type="entry name" value="MetI-like"/>
    <property type="match status" value="1"/>
</dbReference>
<dbReference type="PANTHER" id="PTHR30614:SF41">
    <property type="entry name" value="INNER MEMBRANE AMINO-ACID ABC TRANSPORTER PERMEASE PROTEIN YHDY"/>
    <property type="match status" value="1"/>
</dbReference>
<evidence type="ECO:0000256" key="1">
    <source>
        <dbReference type="ARBA" id="ARBA00004429"/>
    </source>
</evidence>
<feature type="transmembrane region" description="Helical" evidence="8">
    <location>
        <begin position="111"/>
        <end position="130"/>
    </location>
</feature>
<sequence>MSDTHAESVAFVRNTAIPPSPPPAAEAGAVRWMRANLFSSWANGALTIAALYFIYLIVASVWPWLSNGVWTTPSLSACREVLQGEVGACFSVLTERWNQLLFGFKYPSDQYWRPGISFILLFVALAPVMFFKLPRKLLIFTGLYPFLAYWLIWGGTVLIPIVALLGFVAGYIAYARLVKGNFAAGFFGAIGAAAVVWWLGGIIVGLIAPETPWLEVVPSRDMGGFMLNLILGVTCVSLSIPLGIVLALGRQSNLPLIKGICVVFIEFIRGVPLITLLFVANVVLAYFLPPGTTFDLILRVIIMITMFASAYIAEVIRGGLAALPKGQYEAGDSLGLDYPQAMRLIILPQALKISIPGIVNIAVGLFKDTTLVSVISMFDLVGMIRGPILASTEWNGVYWELFSFAALLFFVVCYGISQYSQWLERQLQTGHR</sequence>
<evidence type="ECO:0000259" key="9">
    <source>
        <dbReference type="PROSITE" id="PS50928"/>
    </source>
</evidence>
<organism evidence="10 11">
    <name type="scientific">Roseovarius nanhaiticus</name>
    <dbReference type="NCBI Taxonomy" id="573024"/>
    <lineage>
        <taxon>Bacteria</taxon>
        <taxon>Pseudomonadati</taxon>
        <taxon>Pseudomonadota</taxon>
        <taxon>Alphaproteobacteria</taxon>
        <taxon>Rhodobacterales</taxon>
        <taxon>Roseobacteraceae</taxon>
        <taxon>Roseovarius</taxon>
    </lineage>
</organism>
<dbReference type="InterPro" id="IPR000515">
    <property type="entry name" value="MetI-like"/>
</dbReference>
<dbReference type="NCBIfam" id="TIGR01726">
    <property type="entry name" value="HEQRo_perm_3TM"/>
    <property type="match status" value="1"/>
</dbReference>
<dbReference type="InterPro" id="IPR010065">
    <property type="entry name" value="AA_ABC_transptr_permease_3TM"/>
</dbReference>
<keyword evidence="4" id="KW-1003">Cell membrane</keyword>